<feature type="non-terminal residue" evidence="2">
    <location>
        <position position="484"/>
    </location>
</feature>
<dbReference type="PANTHER" id="PTHR33710:SF79">
    <property type="entry name" value="OS06G0205337 PROTEIN"/>
    <property type="match status" value="1"/>
</dbReference>
<dbReference type="InterPro" id="IPR036691">
    <property type="entry name" value="Endo/exonu/phosph_ase_sf"/>
</dbReference>
<dbReference type="EMBL" id="ASHM01056120">
    <property type="protein sequence ID" value="PNX88278.1"/>
    <property type="molecule type" value="Genomic_DNA"/>
</dbReference>
<dbReference type="STRING" id="57577.A0A2K3MBW9"/>
<evidence type="ECO:0000313" key="2">
    <source>
        <dbReference type="EMBL" id="PNX88278.1"/>
    </source>
</evidence>
<comment type="caution">
    <text evidence="2">The sequence shown here is derived from an EMBL/GenBank/DDBJ whole genome shotgun (WGS) entry which is preliminary data.</text>
</comment>
<name>A0A2K3MBW9_TRIPR</name>
<gene>
    <name evidence="2" type="ORF">L195_g044381</name>
</gene>
<feature type="domain" description="Endonuclease/exonuclease/phosphatase" evidence="1">
    <location>
        <begin position="4"/>
        <end position="225"/>
    </location>
</feature>
<sequence length="484" mass="56172">MIILSWNCRGLGHPSGVPALRDLIRIHKPDIIFLSETICHANKIEEVRRIIHYESCFSVDREGRSGGLAILWRHERFCEIQNYSRNFINVIVKEDDSNQEWRLTGFYGIPQRGQRRESWNILRMLSQQSNLPWCIIGDFNDILSNDDKRGDVPHPTWLFNGFRQAVSDCGLIDVPLQGHSYTWSRRMGTNYVVEERLDRALVTQPWMSLFPHCILKNLISGASDHSPLLLCTEPQTFVYKKRQFRFENTWLVEPELPSIVDDGWKRNLADPLLDRLAACTEELDNWGRALRKRYKEGINNCKKKIEELQGLNDHEADVEVITLKEKLNSLLIQEEIFWKQRAKTFWMRDGDMNTKFFHAAATSRKQRNKITKLRNDDNIEVNTQEGLCTLGVDYFSALFKATTCDVDPVLQVVHSRLTEEDNQLLIAPFNADEFKDAVFQMNSDKAPGPDGLNPAFYKRFWSLCGSEIVNTCNKWLHDGYFPDA</sequence>
<accession>A0A2K3MBW9</accession>
<proteinExistence type="predicted"/>
<dbReference type="AlphaFoldDB" id="A0A2K3MBW9"/>
<dbReference type="InterPro" id="IPR005135">
    <property type="entry name" value="Endo/exonuclease/phosphatase"/>
</dbReference>
<reference evidence="2 3" key="2">
    <citation type="journal article" date="2017" name="Front. Plant Sci.">
        <title>Gene Classification and Mining of Molecular Markers Useful in Red Clover (Trifolium pratense) Breeding.</title>
        <authorList>
            <person name="Istvanek J."/>
            <person name="Dluhosova J."/>
            <person name="Dluhos P."/>
            <person name="Patkova L."/>
            <person name="Nedelnik J."/>
            <person name="Repkova J."/>
        </authorList>
    </citation>
    <scope>NUCLEOTIDE SEQUENCE [LARGE SCALE GENOMIC DNA]</scope>
    <source>
        <strain evidence="3">cv. Tatra</strain>
        <tissue evidence="2">Young leaves</tissue>
    </source>
</reference>
<dbReference type="GO" id="GO:0003824">
    <property type="term" value="F:catalytic activity"/>
    <property type="evidence" value="ECO:0007669"/>
    <property type="project" value="InterPro"/>
</dbReference>
<protein>
    <recommendedName>
        <fullName evidence="1">Endonuclease/exonuclease/phosphatase domain-containing protein</fullName>
    </recommendedName>
</protein>
<dbReference type="Proteomes" id="UP000236291">
    <property type="component" value="Unassembled WGS sequence"/>
</dbReference>
<dbReference type="PANTHER" id="PTHR33710">
    <property type="entry name" value="BNAC02G09200D PROTEIN"/>
    <property type="match status" value="1"/>
</dbReference>
<dbReference type="Pfam" id="PF03372">
    <property type="entry name" value="Exo_endo_phos"/>
    <property type="match status" value="1"/>
</dbReference>
<organism evidence="2 3">
    <name type="scientific">Trifolium pratense</name>
    <name type="common">Red clover</name>
    <dbReference type="NCBI Taxonomy" id="57577"/>
    <lineage>
        <taxon>Eukaryota</taxon>
        <taxon>Viridiplantae</taxon>
        <taxon>Streptophyta</taxon>
        <taxon>Embryophyta</taxon>
        <taxon>Tracheophyta</taxon>
        <taxon>Spermatophyta</taxon>
        <taxon>Magnoliopsida</taxon>
        <taxon>eudicotyledons</taxon>
        <taxon>Gunneridae</taxon>
        <taxon>Pentapetalae</taxon>
        <taxon>rosids</taxon>
        <taxon>fabids</taxon>
        <taxon>Fabales</taxon>
        <taxon>Fabaceae</taxon>
        <taxon>Papilionoideae</taxon>
        <taxon>50 kb inversion clade</taxon>
        <taxon>NPAAA clade</taxon>
        <taxon>Hologalegina</taxon>
        <taxon>IRL clade</taxon>
        <taxon>Trifolieae</taxon>
        <taxon>Trifolium</taxon>
    </lineage>
</organism>
<dbReference type="Gene3D" id="3.60.10.10">
    <property type="entry name" value="Endonuclease/exonuclease/phosphatase"/>
    <property type="match status" value="1"/>
</dbReference>
<evidence type="ECO:0000259" key="1">
    <source>
        <dbReference type="Pfam" id="PF03372"/>
    </source>
</evidence>
<dbReference type="SUPFAM" id="SSF56219">
    <property type="entry name" value="DNase I-like"/>
    <property type="match status" value="1"/>
</dbReference>
<reference evidence="2 3" key="1">
    <citation type="journal article" date="2014" name="Am. J. Bot.">
        <title>Genome assembly and annotation for red clover (Trifolium pratense; Fabaceae).</title>
        <authorList>
            <person name="Istvanek J."/>
            <person name="Jaros M."/>
            <person name="Krenek A."/>
            <person name="Repkova J."/>
        </authorList>
    </citation>
    <scope>NUCLEOTIDE SEQUENCE [LARGE SCALE GENOMIC DNA]</scope>
    <source>
        <strain evidence="3">cv. Tatra</strain>
        <tissue evidence="2">Young leaves</tissue>
    </source>
</reference>
<evidence type="ECO:0000313" key="3">
    <source>
        <dbReference type="Proteomes" id="UP000236291"/>
    </source>
</evidence>